<dbReference type="GeneID" id="63778391"/>
<organism evidence="1 2">
    <name type="scientific">Pseudomassariella vexata</name>
    <dbReference type="NCBI Taxonomy" id="1141098"/>
    <lineage>
        <taxon>Eukaryota</taxon>
        <taxon>Fungi</taxon>
        <taxon>Dikarya</taxon>
        <taxon>Ascomycota</taxon>
        <taxon>Pezizomycotina</taxon>
        <taxon>Sordariomycetes</taxon>
        <taxon>Xylariomycetidae</taxon>
        <taxon>Amphisphaeriales</taxon>
        <taxon>Pseudomassariaceae</taxon>
        <taxon>Pseudomassariella</taxon>
    </lineage>
</organism>
<name>A0A1Y2DNJ4_9PEZI</name>
<evidence type="ECO:0000313" key="2">
    <source>
        <dbReference type="Proteomes" id="UP000193689"/>
    </source>
</evidence>
<accession>A0A1Y2DNJ4</accession>
<dbReference type="STRING" id="1141098.A0A1Y2DNJ4"/>
<dbReference type="Proteomes" id="UP000193689">
    <property type="component" value="Unassembled WGS sequence"/>
</dbReference>
<dbReference type="AlphaFoldDB" id="A0A1Y2DNJ4"/>
<dbReference type="InParanoid" id="A0A1Y2DNJ4"/>
<comment type="caution">
    <text evidence="1">The sequence shown here is derived from an EMBL/GenBank/DDBJ whole genome shotgun (WGS) entry which is preliminary data.</text>
</comment>
<dbReference type="OrthoDB" id="539213at2759"/>
<dbReference type="EMBL" id="MCFJ01000011">
    <property type="protein sequence ID" value="ORY60734.1"/>
    <property type="molecule type" value="Genomic_DNA"/>
</dbReference>
<dbReference type="RefSeq" id="XP_040712961.1">
    <property type="nucleotide sequence ID" value="XM_040862179.1"/>
</dbReference>
<gene>
    <name evidence="1" type="ORF">BCR38DRAFT_45855</name>
</gene>
<protein>
    <submittedName>
        <fullName evidence="1">Uncharacterized protein</fullName>
    </submittedName>
</protein>
<reference evidence="1 2" key="1">
    <citation type="submission" date="2016-07" db="EMBL/GenBank/DDBJ databases">
        <title>Pervasive Adenine N6-methylation of Active Genes in Fungi.</title>
        <authorList>
            <consortium name="DOE Joint Genome Institute"/>
            <person name="Mondo S.J."/>
            <person name="Dannebaum R.O."/>
            <person name="Kuo R.C."/>
            <person name="Labutti K."/>
            <person name="Haridas S."/>
            <person name="Kuo A."/>
            <person name="Salamov A."/>
            <person name="Ahrendt S.R."/>
            <person name="Lipzen A."/>
            <person name="Sullivan W."/>
            <person name="Andreopoulos W.B."/>
            <person name="Clum A."/>
            <person name="Lindquist E."/>
            <person name="Daum C."/>
            <person name="Ramamoorthy G.K."/>
            <person name="Gryganskyi A."/>
            <person name="Culley D."/>
            <person name="Magnuson J.K."/>
            <person name="James T.Y."/>
            <person name="O'Malley M.A."/>
            <person name="Stajich J.E."/>
            <person name="Spatafora J.W."/>
            <person name="Visel A."/>
            <person name="Grigoriev I.V."/>
        </authorList>
    </citation>
    <scope>NUCLEOTIDE SEQUENCE [LARGE SCALE GENOMIC DNA]</scope>
    <source>
        <strain evidence="1 2">CBS 129021</strain>
    </source>
</reference>
<evidence type="ECO:0000313" key="1">
    <source>
        <dbReference type="EMBL" id="ORY60734.1"/>
    </source>
</evidence>
<proteinExistence type="predicted"/>
<sequence length="140" mass="16095">MENRTVSHHQCPGIMLKWSLPELQRRFLQRDLPYEALVRNMGGFSAASPTTPAYLTVNSPEATYSSSPTQQGLSPTILLVQRKVLADRAKLFLEGKEKDLMAQMGNMERKTVATWLHDFWTYSFMTTKYWGKGPRSRLRL</sequence>
<keyword evidence="2" id="KW-1185">Reference proteome</keyword>